<keyword evidence="5" id="KW-0732">Signal</keyword>
<evidence type="ECO:0000256" key="13">
    <source>
        <dbReference type="SAM" id="MobiDB-lite"/>
    </source>
</evidence>
<keyword evidence="12" id="KW-0393">Immunoglobulin domain</keyword>
<feature type="compositionally biased region" description="Low complexity" evidence="13">
    <location>
        <begin position="741"/>
        <end position="753"/>
    </location>
</feature>
<feature type="compositionally biased region" description="Low complexity" evidence="13">
    <location>
        <begin position="682"/>
        <end position="692"/>
    </location>
</feature>
<protein>
    <submittedName>
        <fullName evidence="16">Collagen alpha-1(I) chain-like</fullName>
    </submittedName>
</protein>
<dbReference type="PANTHER" id="PTHR11738:SF14">
    <property type="entry name" value="NATURAL CYTOTOXICITY TRIGGERING RECEPTOR 1"/>
    <property type="match status" value="1"/>
</dbReference>
<comment type="similarity">
    <text evidence="2">Belongs to the natural cytotoxicity receptor (NCR) family.</text>
</comment>
<evidence type="ECO:0000256" key="10">
    <source>
        <dbReference type="ARBA" id="ARBA00023170"/>
    </source>
</evidence>
<dbReference type="RefSeq" id="XP_021101372.1">
    <property type="nucleotide sequence ID" value="XM_021245713.1"/>
</dbReference>
<evidence type="ECO:0000256" key="6">
    <source>
        <dbReference type="ARBA" id="ARBA00022737"/>
    </source>
</evidence>
<evidence type="ECO:0000256" key="7">
    <source>
        <dbReference type="ARBA" id="ARBA00022989"/>
    </source>
</evidence>
<evidence type="ECO:0000256" key="12">
    <source>
        <dbReference type="ARBA" id="ARBA00023319"/>
    </source>
</evidence>
<feature type="transmembrane region" description="Helical" evidence="14">
    <location>
        <begin position="703"/>
        <end position="727"/>
    </location>
</feature>
<keyword evidence="11" id="KW-0325">Glycoprotein</keyword>
<feature type="region of interest" description="Disordered" evidence="13">
    <location>
        <begin position="731"/>
        <end position="760"/>
    </location>
</feature>
<evidence type="ECO:0000256" key="1">
    <source>
        <dbReference type="ARBA" id="ARBA00004251"/>
    </source>
</evidence>
<evidence type="ECO:0000256" key="2">
    <source>
        <dbReference type="ARBA" id="ARBA00006531"/>
    </source>
</evidence>
<evidence type="ECO:0000313" key="15">
    <source>
        <dbReference type="Proteomes" id="UP000694906"/>
    </source>
</evidence>
<dbReference type="InterPro" id="IPR050412">
    <property type="entry name" value="Ig-like_Receptors_ImmuneReg"/>
</dbReference>
<sequence>MFCHKIRTQQLRRPKGALWSGRWRLTGADTRTLGLGVRTAWRSLHKAASREAVAWTCGAPGPRFSAGIPGPGASDSVQRRFRESPQEGAAGEGSRAEPGGGNAESRGGPRGAASISRARDEAMKRADGDRDPSALRAREAPADAKRSPATGPTATSTAAPLSAEPGPGAQAKPRVRSFPVRSAVCSGTHSSGAERDRDGDGSRRPGPGSAGNAQRFSPSAWSLLRGGPGQRAGDSGEDPGPDQPVRPVGVTSTRGLEAAGRPRGPRFPRCGAQCEIPAGQASPAHPAPPPGAAPCGPGLPRCSASLSPWDGGGGGRPGAAGNARVPLFSGAESEPAAGRLEARVGGGGPPGAAPWAPPEPSSRPHLWAEPGAAVPKGQPVTVWCQGPPDAEEFRLQFEGRLFARGRPRSPGAPCRVPVLIPALSSHSEGLWSEPSDALDLVVTGDPRASRSNLERGRGRGSVPGPSPPPGAGAAAQDRSQTPEMPLGEQVTLFCRLETATATGEFFLLQEGRPRSLPQGRGSIQAEFPLGPVTAAHQGTDRCFGSYYSHAWSFPSAPVELRVAGGGNTSFSLTDPTSPDSSGAKPGQAGRCAAAAQQGALEPATGRQGEPGSAGGEVRGGGGSPAGGRLQGGGRCGPAALQVLLSTAAADAEEPCAMPTEPGARKGQWQRRRLFGGAGGAAAGRAEATPGPRSTGSARSASPLLWGLTAQNLLWLGLALLALAALVAEERLSRKRARVSPRSRSAVARGSRGAEPGGEGP</sequence>
<evidence type="ECO:0000256" key="3">
    <source>
        <dbReference type="ARBA" id="ARBA00022475"/>
    </source>
</evidence>
<feature type="region of interest" description="Disordered" evidence="13">
    <location>
        <begin position="62"/>
        <end position="373"/>
    </location>
</feature>
<dbReference type="SUPFAM" id="SSF48726">
    <property type="entry name" value="Immunoglobulin"/>
    <property type="match status" value="2"/>
</dbReference>
<dbReference type="GO" id="GO:0002764">
    <property type="term" value="P:immune response-regulating signaling pathway"/>
    <property type="evidence" value="ECO:0007669"/>
    <property type="project" value="TreeGrafter"/>
</dbReference>
<keyword evidence="3" id="KW-1003">Cell membrane</keyword>
<evidence type="ECO:0000256" key="8">
    <source>
        <dbReference type="ARBA" id="ARBA00023136"/>
    </source>
</evidence>
<feature type="compositionally biased region" description="Basic and acidic residues" evidence="13">
    <location>
        <begin position="117"/>
        <end position="146"/>
    </location>
</feature>
<dbReference type="GeneID" id="110346048"/>
<evidence type="ECO:0000256" key="11">
    <source>
        <dbReference type="ARBA" id="ARBA00023180"/>
    </source>
</evidence>
<evidence type="ECO:0000256" key="5">
    <source>
        <dbReference type="ARBA" id="ARBA00022729"/>
    </source>
</evidence>
<organism evidence="15 16">
    <name type="scientific">Heterocephalus glaber</name>
    <name type="common">Naked mole rat</name>
    <dbReference type="NCBI Taxonomy" id="10181"/>
    <lineage>
        <taxon>Eukaryota</taxon>
        <taxon>Metazoa</taxon>
        <taxon>Chordata</taxon>
        <taxon>Craniata</taxon>
        <taxon>Vertebrata</taxon>
        <taxon>Euteleostomi</taxon>
        <taxon>Mammalia</taxon>
        <taxon>Eutheria</taxon>
        <taxon>Euarchontoglires</taxon>
        <taxon>Glires</taxon>
        <taxon>Rodentia</taxon>
        <taxon>Hystricomorpha</taxon>
        <taxon>Bathyergidae</taxon>
        <taxon>Heterocephalus</taxon>
    </lineage>
</organism>
<feature type="region of interest" description="Disordered" evidence="13">
    <location>
        <begin position="567"/>
        <end position="632"/>
    </location>
</feature>
<keyword evidence="10" id="KW-0675">Receptor</keyword>
<name>A0AAX6RXF7_HETGA</name>
<keyword evidence="6" id="KW-0677">Repeat</keyword>
<feature type="compositionally biased region" description="Low complexity" evidence="13">
    <location>
        <begin position="258"/>
        <end position="284"/>
    </location>
</feature>
<dbReference type="InterPro" id="IPR036179">
    <property type="entry name" value="Ig-like_dom_sf"/>
</dbReference>
<feature type="region of interest" description="Disordered" evidence="13">
    <location>
        <begin position="446"/>
        <end position="481"/>
    </location>
</feature>
<dbReference type="GO" id="GO:0005886">
    <property type="term" value="C:plasma membrane"/>
    <property type="evidence" value="ECO:0007669"/>
    <property type="project" value="UniProtKB-SubCell"/>
</dbReference>
<dbReference type="AlphaFoldDB" id="A0AAX6RXF7"/>
<evidence type="ECO:0000256" key="4">
    <source>
        <dbReference type="ARBA" id="ARBA00022692"/>
    </source>
</evidence>
<reference evidence="16" key="1">
    <citation type="submission" date="2025-08" db="UniProtKB">
        <authorList>
            <consortium name="RefSeq"/>
        </authorList>
    </citation>
    <scope>IDENTIFICATION</scope>
</reference>
<dbReference type="FunFam" id="2.60.40.10:FF:000033">
    <property type="entry name" value="Killer cell immunoglobulin-like receptor"/>
    <property type="match status" value="1"/>
</dbReference>
<accession>A0AAX6RXF7</accession>
<dbReference type="InterPro" id="IPR013783">
    <property type="entry name" value="Ig-like_fold"/>
</dbReference>
<feature type="compositionally biased region" description="Gly residues" evidence="13">
    <location>
        <begin position="611"/>
        <end position="632"/>
    </location>
</feature>
<feature type="compositionally biased region" description="Basic and acidic residues" evidence="13">
    <location>
        <begin position="192"/>
        <end position="203"/>
    </location>
</feature>
<feature type="compositionally biased region" description="Low complexity" evidence="13">
    <location>
        <begin position="586"/>
        <end position="599"/>
    </location>
</feature>
<evidence type="ECO:0000313" key="16">
    <source>
        <dbReference type="RefSeq" id="XP_021101372.1"/>
    </source>
</evidence>
<dbReference type="Gene3D" id="2.60.40.10">
    <property type="entry name" value="Immunoglobulins"/>
    <property type="match status" value="2"/>
</dbReference>
<keyword evidence="8 14" id="KW-0472">Membrane</keyword>
<feature type="region of interest" description="Disordered" evidence="13">
    <location>
        <begin position="677"/>
        <end position="698"/>
    </location>
</feature>
<keyword evidence="7 14" id="KW-1133">Transmembrane helix</keyword>
<feature type="compositionally biased region" description="Pro residues" evidence="13">
    <location>
        <begin position="351"/>
        <end position="361"/>
    </location>
</feature>
<evidence type="ECO:0000256" key="9">
    <source>
        <dbReference type="ARBA" id="ARBA00023157"/>
    </source>
</evidence>
<keyword evidence="15" id="KW-1185">Reference proteome</keyword>
<comment type="subcellular location">
    <subcellularLocation>
        <location evidence="1">Cell membrane</location>
        <topology evidence="1">Single-pass type I membrane protein</topology>
    </subcellularLocation>
</comment>
<dbReference type="Proteomes" id="UP000694906">
    <property type="component" value="Unplaced"/>
</dbReference>
<feature type="compositionally biased region" description="Polar residues" evidence="13">
    <location>
        <begin position="568"/>
        <end position="580"/>
    </location>
</feature>
<dbReference type="PANTHER" id="PTHR11738">
    <property type="entry name" value="MHC CLASS I NK CELL RECEPTOR"/>
    <property type="match status" value="1"/>
</dbReference>
<evidence type="ECO:0000256" key="14">
    <source>
        <dbReference type="SAM" id="Phobius"/>
    </source>
</evidence>
<keyword evidence="9" id="KW-1015">Disulfide bond</keyword>
<keyword evidence="4 14" id="KW-0812">Transmembrane</keyword>
<proteinExistence type="inferred from homology"/>
<gene>
    <name evidence="16" type="primary">LOC110346048</name>
</gene>
<feature type="compositionally biased region" description="Low complexity" evidence="13">
    <location>
        <begin position="147"/>
        <end position="165"/>
    </location>
</feature>